<evidence type="ECO:0000256" key="1">
    <source>
        <dbReference type="SAM" id="MobiDB-lite"/>
    </source>
</evidence>
<feature type="compositionally biased region" description="Polar residues" evidence="1">
    <location>
        <begin position="695"/>
        <end position="707"/>
    </location>
</feature>
<organism evidence="2 3">
    <name type="scientific">Seminavis robusta</name>
    <dbReference type="NCBI Taxonomy" id="568900"/>
    <lineage>
        <taxon>Eukaryota</taxon>
        <taxon>Sar</taxon>
        <taxon>Stramenopiles</taxon>
        <taxon>Ochrophyta</taxon>
        <taxon>Bacillariophyta</taxon>
        <taxon>Bacillariophyceae</taxon>
        <taxon>Bacillariophycidae</taxon>
        <taxon>Naviculales</taxon>
        <taxon>Naviculaceae</taxon>
        <taxon>Seminavis</taxon>
    </lineage>
</organism>
<name>A0A9N8E2D4_9STRA</name>
<sequence>MPGGFWQGNALRPQRRRRSLMGRKNRSDNDLHQQDSPQSAQQQQQQQQTVVQQPITKVVLPENVKTILIAGTPECWNLSTSTEVYAPANCDASIFSELSPNSTTLTIDEDEPLRGNEGLEWLKSGTTNNNTQKPRQSPTKSALTRQQQGQQDHLMKEPSSMIVMYRSPTRASAVPPQEALQIWLNSADALLKSKEMAALVMSTRDVVQAAGGLAVKTACLPVTLPFHVVCATKDFIGWTVHQALLAHRGTTSRQLVLTNGGAEEEKETTQTASETTKQDAPATTNTEPKQEESEKKRGGNPLEGLLWLVPVVLETAGKVKDEIGSAVIAIVTPPSPKEKDPSKNGSWKNDDKQALDRLIIPGVSDEGVVEEDELVSVASDSDSDTKPAPSGATRADYTKFLLRVEDLGILMDDDATAIVLYIDLGEQFRDMSLLTRSLDKMAARGIDLATTHAPSIPPAAPSTSNPDLEWKTEGSTAKLLRKKAMQTKERWDETLRTDILIWSGNFRKQRGGSAVNQQYSLMMARGVVDRMSPREFLELMWDSNRTEEYNQFCMGREDILRVEDQVLTKKANTGVKVVKSETRVPFTGLSVTLFTVMHCRPLPGGPQEGYVILSRSLNSGMAGYHTAKSSRKIDRPKSEILWGVNVLRAVPGCPGQTELTSLSQVTSSLVPKFLSQRIGIMGVEDFFRNVRSPPKVTSPTKSCTPDSTARDAVPSSALSV</sequence>
<feature type="region of interest" description="Disordered" evidence="1">
    <location>
        <begin position="103"/>
        <end position="158"/>
    </location>
</feature>
<feature type="region of interest" description="Disordered" evidence="1">
    <location>
        <begin position="22"/>
        <end position="48"/>
    </location>
</feature>
<comment type="caution">
    <text evidence="2">The sequence shown here is derived from an EMBL/GenBank/DDBJ whole genome shotgun (WGS) entry which is preliminary data.</text>
</comment>
<gene>
    <name evidence="2" type="ORF">SEMRO_487_G152830.1</name>
</gene>
<feature type="region of interest" description="Disordered" evidence="1">
    <location>
        <begin position="332"/>
        <end position="351"/>
    </location>
</feature>
<feature type="compositionally biased region" description="Basic and acidic residues" evidence="1">
    <location>
        <begin position="336"/>
        <end position="351"/>
    </location>
</feature>
<feature type="compositionally biased region" description="Polar residues" evidence="1">
    <location>
        <begin position="124"/>
        <end position="151"/>
    </location>
</feature>
<dbReference type="Proteomes" id="UP001153069">
    <property type="component" value="Unassembled WGS sequence"/>
</dbReference>
<evidence type="ECO:0008006" key="4">
    <source>
        <dbReference type="Google" id="ProtNLM"/>
    </source>
</evidence>
<keyword evidence="3" id="KW-1185">Reference proteome</keyword>
<accession>A0A9N8E2D4</accession>
<dbReference type="EMBL" id="CAICTM010000486">
    <property type="protein sequence ID" value="CAB9511484.1"/>
    <property type="molecule type" value="Genomic_DNA"/>
</dbReference>
<evidence type="ECO:0000313" key="3">
    <source>
        <dbReference type="Proteomes" id="UP001153069"/>
    </source>
</evidence>
<reference evidence="2" key="1">
    <citation type="submission" date="2020-06" db="EMBL/GenBank/DDBJ databases">
        <authorList>
            <consortium name="Plant Systems Biology data submission"/>
        </authorList>
    </citation>
    <scope>NUCLEOTIDE SEQUENCE</scope>
    <source>
        <strain evidence="2">D6</strain>
    </source>
</reference>
<feature type="compositionally biased region" description="Low complexity" evidence="1">
    <location>
        <begin position="34"/>
        <end position="48"/>
    </location>
</feature>
<dbReference type="OrthoDB" id="48129at2759"/>
<proteinExistence type="predicted"/>
<feature type="region of interest" description="Disordered" evidence="1">
    <location>
        <begin position="258"/>
        <end position="300"/>
    </location>
</feature>
<feature type="compositionally biased region" description="Basic and acidic residues" evidence="1">
    <location>
        <begin position="288"/>
        <end position="297"/>
    </location>
</feature>
<feature type="region of interest" description="Disordered" evidence="1">
    <location>
        <begin position="694"/>
        <end position="720"/>
    </location>
</feature>
<evidence type="ECO:0000313" key="2">
    <source>
        <dbReference type="EMBL" id="CAB9511484.1"/>
    </source>
</evidence>
<protein>
    <recommendedName>
        <fullName evidence="4">START domain-containing protein</fullName>
    </recommendedName>
</protein>
<dbReference type="AlphaFoldDB" id="A0A9N8E2D4"/>